<evidence type="ECO:0000256" key="9">
    <source>
        <dbReference type="SAM" id="MobiDB-lite"/>
    </source>
</evidence>
<organism evidence="10 11">
    <name type="scientific">Toxoplasma gondii p89</name>
    <dbReference type="NCBI Taxonomy" id="943119"/>
    <lineage>
        <taxon>Eukaryota</taxon>
        <taxon>Sar</taxon>
        <taxon>Alveolata</taxon>
        <taxon>Apicomplexa</taxon>
        <taxon>Conoidasida</taxon>
        <taxon>Coccidia</taxon>
        <taxon>Eucoccidiorida</taxon>
        <taxon>Eimeriorina</taxon>
        <taxon>Sarcocystidae</taxon>
        <taxon>Toxoplasma</taxon>
    </lineage>
</organism>
<evidence type="ECO:0000256" key="5">
    <source>
        <dbReference type="ARBA" id="ARBA00022723"/>
    </source>
</evidence>
<feature type="compositionally biased region" description="Low complexity" evidence="9">
    <location>
        <begin position="117"/>
        <end position="126"/>
    </location>
</feature>
<sequence>MPPTKPESPGASRRFSPVRPPSVASGSDVFSAFSDGTSLRSGAPGGGLAPSLRGSPNFTAANPGLGDGQAYLPYSAPLASVGSGLHGSPHVRASSVPPVGTGTVPEAVHSQHVRPELSPAGLVLGSLGSGSPGGSTASCGTASHRELSPQTSLAGFVSMGTQAHQLLPQLPQQLAQAQAVHPPAHPLGASSSVAATEGSPPSSPRSTFSSVHSFGQHEVVSVSLPAGPVCAGSPSGPCRSGVLGLGPAPNSNCCLGGNATGDASRSFCQAHNVLDSPGTCPRRSPGKPPAAGEELSELNGEERPAEFGADLSSGTFEVLVQAPSMKFNCGHFIAYRGFRERLHGHNYSVTVKIGGIVGPDGYILDFGDIKQTAREVCKSLDEHLIVPMKSDVLDITQEGQSIIIRCEDGAEFKVPCSDCKCLPIVHSSAEEITCYLWQCIVDKVTVPLLKKRGATWVEVAVWETPSQMASFRREV</sequence>
<protein>
    <recommendedName>
        <fullName evidence="4">6-pyruvoyltetrahydropterin synthase</fullName>
        <ecNumber evidence="4">4.2.3.12</ecNumber>
    </recommendedName>
</protein>
<comment type="pathway">
    <text evidence="2">Cofactor biosynthesis; tetrahydrobiopterin biosynthesis; tetrahydrobiopterin from 7,8-dihydroneopterin triphosphate: step 1/3.</text>
</comment>
<accession>A0A086JDZ4</accession>
<keyword evidence="6" id="KW-0862">Zinc</keyword>
<dbReference type="PANTHER" id="PTHR12589:SF7">
    <property type="entry name" value="6-PYRUVOYL TETRAHYDROBIOPTERIN SYNTHASE"/>
    <property type="match status" value="1"/>
</dbReference>
<name>A0A086JDZ4_TOXGO</name>
<evidence type="ECO:0000256" key="2">
    <source>
        <dbReference type="ARBA" id="ARBA00005126"/>
    </source>
</evidence>
<dbReference type="InterPro" id="IPR007115">
    <property type="entry name" value="6-PTP_synth/QueD"/>
</dbReference>
<dbReference type="VEuPathDB" id="ToxoDB:TGP89_305800"/>
<dbReference type="GO" id="GO:0046872">
    <property type="term" value="F:metal ion binding"/>
    <property type="evidence" value="ECO:0007669"/>
    <property type="project" value="UniProtKB-KW"/>
</dbReference>
<comment type="cofactor">
    <cofactor evidence="1">
        <name>Zn(2+)</name>
        <dbReference type="ChEBI" id="CHEBI:29105"/>
    </cofactor>
</comment>
<comment type="similarity">
    <text evidence="3">Belongs to the PTPS family.</text>
</comment>
<evidence type="ECO:0000256" key="7">
    <source>
        <dbReference type="ARBA" id="ARBA00023007"/>
    </source>
</evidence>
<dbReference type="GO" id="GO:0003874">
    <property type="term" value="F:6-pyruvoyltetrahydropterin synthase activity"/>
    <property type="evidence" value="ECO:0007669"/>
    <property type="project" value="UniProtKB-EC"/>
</dbReference>
<evidence type="ECO:0000313" key="11">
    <source>
        <dbReference type="Proteomes" id="UP000028828"/>
    </source>
</evidence>
<evidence type="ECO:0000256" key="4">
    <source>
        <dbReference type="ARBA" id="ARBA00013100"/>
    </source>
</evidence>
<dbReference type="InterPro" id="IPR038418">
    <property type="entry name" value="6-PTP_synth/QueD_sf"/>
</dbReference>
<dbReference type="GO" id="GO:0006729">
    <property type="term" value="P:tetrahydrobiopterin biosynthetic process"/>
    <property type="evidence" value="ECO:0007669"/>
    <property type="project" value="UniProtKB-UniPathway"/>
</dbReference>
<dbReference type="Gene3D" id="3.30.479.10">
    <property type="entry name" value="6-pyruvoyl tetrahydropterin synthase/QueD"/>
    <property type="match status" value="1"/>
</dbReference>
<dbReference type="SUPFAM" id="SSF55620">
    <property type="entry name" value="Tetrahydrobiopterin biosynthesis enzymes-like"/>
    <property type="match status" value="1"/>
</dbReference>
<evidence type="ECO:0000256" key="6">
    <source>
        <dbReference type="ARBA" id="ARBA00022833"/>
    </source>
</evidence>
<evidence type="ECO:0000256" key="3">
    <source>
        <dbReference type="ARBA" id="ARBA00009164"/>
    </source>
</evidence>
<dbReference type="EC" id="4.2.3.12" evidence="4"/>
<proteinExistence type="inferred from homology"/>
<dbReference type="OrthoDB" id="14045at2759"/>
<dbReference type="EMBL" id="AEYI02002068">
    <property type="protein sequence ID" value="KFG30362.1"/>
    <property type="molecule type" value="Genomic_DNA"/>
</dbReference>
<dbReference type="UniPathway" id="UPA00849">
    <property type="reaction ID" value="UER00819"/>
</dbReference>
<dbReference type="AlphaFoldDB" id="A0A086JDZ4"/>
<feature type="region of interest" description="Disordered" evidence="9">
    <location>
        <begin position="83"/>
        <end position="146"/>
    </location>
</feature>
<comment type="caution">
    <text evidence="10">The sequence shown here is derived from an EMBL/GenBank/DDBJ whole genome shotgun (WGS) entry which is preliminary data.</text>
</comment>
<dbReference type="Proteomes" id="UP000028828">
    <property type="component" value="Unassembled WGS sequence"/>
</dbReference>
<feature type="region of interest" description="Disordered" evidence="9">
    <location>
        <begin position="1"/>
        <end position="63"/>
    </location>
</feature>
<keyword evidence="5" id="KW-0479">Metal-binding</keyword>
<gene>
    <name evidence="10" type="ORF">TGP89_305800</name>
</gene>
<dbReference type="PANTHER" id="PTHR12589">
    <property type="entry name" value="PYRUVOYL TETRAHYDROBIOPTERIN SYNTHASE"/>
    <property type="match status" value="1"/>
</dbReference>
<dbReference type="Pfam" id="PF01242">
    <property type="entry name" value="PTPS"/>
    <property type="match status" value="1"/>
</dbReference>
<keyword evidence="8 10" id="KW-0456">Lyase</keyword>
<evidence type="ECO:0000313" key="10">
    <source>
        <dbReference type="EMBL" id="KFG30362.1"/>
    </source>
</evidence>
<feature type="region of interest" description="Disordered" evidence="9">
    <location>
        <begin position="174"/>
        <end position="210"/>
    </location>
</feature>
<evidence type="ECO:0000256" key="1">
    <source>
        <dbReference type="ARBA" id="ARBA00001947"/>
    </source>
</evidence>
<feature type="region of interest" description="Disordered" evidence="9">
    <location>
        <begin position="278"/>
        <end position="306"/>
    </location>
</feature>
<keyword evidence="7" id="KW-0783">Tetrahydrobiopterin biosynthesis</keyword>
<evidence type="ECO:0000256" key="8">
    <source>
        <dbReference type="ARBA" id="ARBA00023239"/>
    </source>
</evidence>
<reference evidence="10 11" key="1">
    <citation type="submission" date="2014-03" db="EMBL/GenBank/DDBJ databases">
        <authorList>
            <person name="Sibley D."/>
            <person name="Venepally P."/>
            <person name="Karamycheva S."/>
            <person name="Hadjithomas M."/>
            <person name="Khan A."/>
            <person name="Brunk B."/>
            <person name="Roos D."/>
            <person name="Caler E."/>
            <person name="Lorenzi H."/>
        </authorList>
    </citation>
    <scope>NUCLEOTIDE SEQUENCE [LARGE SCALE GENOMIC DNA]</scope>
    <source>
        <strain evidence="11">p89</strain>
    </source>
</reference>